<dbReference type="EMBL" id="QLZR01000006">
    <property type="protein sequence ID" value="RAZ75444.1"/>
    <property type="molecule type" value="Genomic_DNA"/>
</dbReference>
<keyword evidence="1" id="KW-0175">Coiled coil</keyword>
<evidence type="ECO:0000313" key="3">
    <source>
        <dbReference type="EMBL" id="RAZ75444.1"/>
    </source>
</evidence>
<dbReference type="PROSITE" id="PS51257">
    <property type="entry name" value="PROKAR_LIPOPROTEIN"/>
    <property type="match status" value="1"/>
</dbReference>
<dbReference type="InterPro" id="IPR050245">
    <property type="entry name" value="PrsA_foldase"/>
</dbReference>
<evidence type="ECO:0000256" key="1">
    <source>
        <dbReference type="SAM" id="Coils"/>
    </source>
</evidence>
<organism evidence="3 4">
    <name type="scientific">Planococcus halotolerans</name>
    <dbReference type="NCBI Taxonomy" id="2233542"/>
    <lineage>
        <taxon>Bacteria</taxon>
        <taxon>Bacillati</taxon>
        <taxon>Bacillota</taxon>
        <taxon>Bacilli</taxon>
        <taxon>Bacillales</taxon>
        <taxon>Caryophanaceae</taxon>
        <taxon>Planococcus</taxon>
    </lineage>
</organism>
<sequence length="243" mass="27182">MKKMKLMALPLSLLLLLGACSDEDKAEETPAPAESEAVSETVVDDPATDLDLPAADDVVVIVNGEEIKGTVYNSVARQLESSVATQGKKADDPEVAEQVKEQAISVIVGNKLVIQDAIEKGHEVDEEVLEQRFEDLKNQFENEEQMNIALKRTGFTLDDMKQQLRDQLIYESYLAKEIEGAEVTEEDLKEAYQGYVDSTEGETPEFEEMKPMILQSLEDQNEKQAVYDRIEELRKAADVEVKI</sequence>
<proteinExistence type="predicted"/>
<dbReference type="AlphaFoldDB" id="A0A365KQR2"/>
<dbReference type="Pfam" id="PF13624">
    <property type="entry name" value="SurA_N_3"/>
    <property type="match status" value="1"/>
</dbReference>
<dbReference type="PANTHER" id="PTHR47245">
    <property type="entry name" value="PEPTIDYLPROLYL ISOMERASE"/>
    <property type="match status" value="1"/>
</dbReference>
<dbReference type="PANTHER" id="PTHR47245:SF2">
    <property type="entry name" value="PEPTIDYL-PROLYL CIS-TRANS ISOMERASE HP_0175-RELATED"/>
    <property type="match status" value="1"/>
</dbReference>
<dbReference type="GO" id="GO:0016853">
    <property type="term" value="F:isomerase activity"/>
    <property type="evidence" value="ECO:0007669"/>
    <property type="project" value="UniProtKB-KW"/>
</dbReference>
<name>A0A365KQR2_9BACL</name>
<dbReference type="Gene3D" id="1.10.4030.10">
    <property type="entry name" value="Porin chaperone SurA, peptide-binding domain"/>
    <property type="match status" value="1"/>
</dbReference>
<feature type="coiled-coil region" evidence="1">
    <location>
        <begin position="126"/>
        <end position="153"/>
    </location>
</feature>
<dbReference type="Proteomes" id="UP000251002">
    <property type="component" value="Unassembled WGS sequence"/>
</dbReference>
<protein>
    <submittedName>
        <fullName evidence="3">Peptidylprolyl isomerase</fullName>
    </submittedName>
</protein>
<keyword evidence="3" id="KW-0413">Isomerase</keyword>
<feature type="signal peptide" evidence="2">
    <location>
        <begin position="1"/>
        <end position="26"/>
    </location>
</feature>
<evidence type="ECO:0000256" key="2">
    <source>
        <dbReference type="SAM" id="SignalP"/>
    </source>
</evidence>
<dbReference type="InterPro" id="IPR027304">
    <property type="entry name" value="Trigger_fact/SurA_dom_sf"/>
</dbReference>
<keyword evidence="2" id="KW-0732">Signal</keyword>
<accession>A0A365KQR2</accession>
<comment type="caution">
    <text evidence="3">The sequence shown here is derived from an EMBL/GenBank/DDBJ whole genome shotgun (WGS) entry which is preliminary data.</text>
</comment>
<evidence type="ECO:0000313" key="4">
    <source>
        <dbReference type="Proteomes" id="UP000251002"/>
    </source>
</evidence>
<reference evidence="3 4" key="1">
    <citation type="submission" date="2018-06" db="EMBL/GenBank/DDBJ databases">
        <title>The draft genome sequences of strains SCU63 and S1.</title>
        <authorList>
            <person name="Gan L."/>
        </authorList>
    </citation>
    <scope>NUCLEOTIDE SEQUENCE [LARGE SCALE GENOMIC DNA]</scope>
    <source>
        <strain evidence="3 4">SCU63</strain>
    </source>
</reference>
<feature type="chain" id="PRO_5017041293" evidence="2">
    <location>
        <begin position="27"/>
        <end position="243"/>
    </location>
</feature>
<keyword evidence="4" id="KW-1185">Reference proteome</keyword>
<gene>
    <name evidence="3" type="ORF">DP120_13805</name>
</gene>
<dbReference type="RefSeq" id="WP_112224255.1">
    <property type="nucleotide sequence ID" value="NZ_CP047673.1"/>
</dbReference>
<dbReference type="SUPFAM" id="SSF109998">
    <property type="entry name" value="Triger factor/SurA peptide-binding domain-like"/>
    <property type="match status" value="1"/>
</dbReference>